<dbReference type="OrthoDB" id="6497446at2"/>
<evidence type="ECO:0000313" key="3">
    <source>
        <dbReference type="EMBL" id="TPV49645.1"/>
    </source>
</evidence>
<evidence type="ECO:0000313" key="4">
    <source>
        <dbReference type="Proteomes" id="UP000317747"/>
    </source>
</evidence>
<feature type="coiled-coil region" evidence="1">
    <location>
        <begin position="97"/>
        <end position="124"/>
    </location>
</feature>
<accession>A0A506QWQ2</accession>
<organism evidence="3 4">
    <name type="scientific">Pantoea deleyi</name>
    <dbReference type="NCBI Taxonomy" id="470932"/>
    <lineage>
        <taxon>Bacteria</taxon>
        <taxon>Pseudomonadati</taxon>
        <taxon>Pseudomonadota</taxon>
        <taxon>Gammaproteobacteria</taxon>
        <taxon>Enterobacterales</taxon>
        <taxon>Erwiniaceae</taxon>
        <taxon>Pantoea</taxon>
    </lineage>
</organism>
<name>A0A506QWQ2_9GAMM</name>
<reference evidence="3 4" key="1">
    <citation type="submission" date="2019-06" db="EMBL/GenBank/DDBJ databases">
        <title>Taxogenomics and systematics of the genus Pantoea.</title>
        <authorList>
            <person name="Tambong J.T."/>
        </authorList>
    </citation>
    <scope>NUCLEOTIDE SEQUENCE [LARGE SCALE GENOMIC DNA]</scope>
    <source>
        <strain evidence="3 4">LMG 24200</strain>
    </source>
</reference>
<protein>
    <submittedName>
        <fullName evidence="3">Plasmid transfer protein</fullName>
    </submittedName>
</protein>
<keyword evidence="4" id="KW-1185">Reference proteome</keyword>
<dbReference type="EMBL" id="VHJA01000010">
    <property type="protein sequence ID" value="TPV49645.1"/>
    <property type="molecule type" value="Genomic_DNA"/>
</dbReference>
<evidence type="ECO:0000256" key="1">
    <source>
        <dbReference type="SAM" id="Coils"/>
    </source>
</evidence>
<sequence>MVAALLGTLTASAVLLYKVSNLTIRVNTLDAAFRSGQIGQLSSNVTAMQEKLKTLEKQVTALEPVQDKISSLSSDQLKLSTRVNQLSDAGLSDHQSVQQLQQQVEQLSQSVQTSAAALESLKQQAAVTPKAPETEKAAPQLSRKVVSVPKKTKRSVRHAAMPAAPFVLTGIERRGGQTFAVVIPRGVDLISSMRLLSPGDGFMGWTLRAFEGNAALFSVSGSAVRVQVQ</sequence>
<evidence type="ECO:0000256" key="2">
    <source>
        <dbReference type="SAM" id="MobiDB-lite"/>
    </source>
</evidence>
<gene>
    <name evidence="3" type="ORF">FJW01_00615</name>
</gene>
<comment type="caution">
    <text evidence="3">The sequence shown here is derived from an EMBL/GenBank/DDBJ whole genome shotgun (WGS) entry which is preliminary data.</text>
</comment>
<feature type="region of interest" description="Disordered" evidence="2">
    <location>
        <begin position="126"/>
        <end position="153"/>
    </location>
</feature>
<proteinExistence type="predicted"/>
<dbReference type="Gene3D" id="1.10.287.950">
    <property type="entry name" value="Methyl-accepting chemotaxis protein"/>
    <property type="match status" value="1"/>
</dbReference>
<dbReference type="Proteomes" id="UP000317747">
    <property type="component" value="Unassembled WGS sequence"/>
</dbReference>
<dbReference type="AlphaFoldDB" id="A0A506QWQ2"/>
<keyword evidence="1" id="KW-0175">Coiled coil</keyword>